<keyword evidence="1" id="KW-0472">Membrane</keyword>
<evidence type="ECO:0000259" key="2">
    <source>
        <dbReference type="Pfam" id="PF18917"/>
    </source>
</evidence>
<feature type="transmembrane region" description="Helical" evidence="1">
    <location>
        <begin position="59"/>
        <end position="79"/>
    </location>
</feature>
<comment type="caution">
    <text evidence="3">The sequence shown here is derived from an EMBL/GenBank/DDBJ whole genome shotgun (WGS) entry which is preliminary data.</text>
</comment>
<accession>A0A9X4AMW7</accession>
<keyword evidence="1" id="KW-1133">Transmembrane helix</keyword>
<dbReference type="EMBL" id="JAMQKB010000003">
    <property type="protein sequence ID" value="MDC3423910.1"/>
    <property type="molecule type" value="Genomic_DNA"/>
</dbReference>
<gene>
    <name evidence="3" type="ORF">NC797_05230</name>
</gene>
<feature type="transmembrane region" description="Helical" evidence="1">
    <location>
        <begin position="7"/>
        <end position="26"/>
    </location>
</feature>
<evidence type="ECO:0000313" key="4">
    <source>
        <dbReference type="Proteomes" id="UP001145050"/>
    </source>
</evidence>
<dbReference type="Pfam" id="PF18917">
    <property type="entry name" value="LiaI-LiaF-like_TM1"/>
    <property type="match status" value="1"/>
</dbReference>
<reference evidence="3" key="1">
    <citation type="submission" date="2022-06" db="EMBL/GenBank/DDBJ databases">
        <title>Aquibacillus sp. a new bacterium isolated from soil saline samples.</title>
        <authorList>
            <person name="Galisteo C."/>
            <person name="De La Haba R."/>
            <person name="Sanchez-Porro C."/>
            <person name="Ventosa A."/>
        </authorList>
    </citation>
    <scope>NUCLEOTIDE SEQUENCE</scope>
    <source>
        <strain evidence="3">3ASR75-11</strain>
    </source>
</reference>
<feature type="transmembrane region" description="Helical" evidence="1">
    <location>
        <begin position="136"/>
        <end position="157"/>
    </location>
</feature>
<name>A0A9X4AMW7_9BACI</name>
<evidence type="ECO:0000313" key="3">
    <source>
        <dbReference type="EMBL" id="MDC3423910.1"/>
    </source>
</evidence>
<feature type="transmembrane region" description="Helical" evidence="1">
    <location>
        <begin position="107"/>
        <end position="124"/>
    </location>
</feature>
<proteinExistence type="predicted"/>
<feature type="transmembrane region" description="Helical" evidence="1">
    <location>
        <begin position="85"/>
        <end position="100"/>
    </location>
</feature>
<dbReference type="InterPro" id="IPR043726">
    <property type="entry name" value="LiaI-LiaF-like_TM1"/>
</dbReference>
<feature type="domain" description="LiaI-LiaF-like transmembrane region" evidence="2">
    <location>
        <begin position="7"/>
        <end position="47"/>
    </location>
</feature>
<dbReference type="Proteomes" id="UP001145050">
    <property type="component" value="Unassembled WGS sequence"/>
</dbReference>
<dbReference type="RefSeq" id="WP_272435690.1">
    <property type="nucleotide sequence ID" value="NZ_JAMQKB010000003.1"/>
</dbReference>
<protein>
    <submittedName>
        <fullName evidence="3">DUF5668 domain-containing protein</fullName>
    </submittedName>
</protein>
<dbReference type="AlphaFoldDB" id="A0A9X4AMW7"/>
<sequence>MKKQHTFTGFVLVGIGAFFLLKQLQLPLFFNFYSWPTILIILGIALLLHSYITNDYKNLFTGVIVLGIGIHFHGLTYYSFWIDDWGMYFIIIAIAYFVRFQKTKSGLFSGLLFLGIGLFVILTPNEPIWMKWLNRFFQFAEDFWPIIVIGLGLYMFVRKK</sequence>
<evidence type="ECO:0000256" key="1">
    <source>
        <dbReference type="SAM" id="Phobius"/>
    </source>
</evidence>
<keyword evidence="1" id="KW-0812">Transmembrane</keyword>
<keyword evidence="4" id="KW-1185">Reference proteome</keyword>
<organism evidence="3 4">
    <name type="scientific">Terrihalobacillus insolitus</name>
    <dbReference type="NCBI Taxonomy" id="2950438"/>
    <lineage>
        <taxon>Bacteria</taxon>
        <taxon>Bacillati</taxon>
        <taxon>Bacillota</taxon>
        <taxon>Bacilli</taxon>
        <taxon>Bacillales</taxon>
        <taxon>Bacillaceae</taxon>
        <taxon>Terrihalobacillus</taxon>
    </lineage>
</organism>
<feature type="transmembrane region" description="Helical" evidence="1">
    <location>
        <begin position="32"/>
        <end position="52"/>
    </location>
</feature>